<dbReference type="InterPro" id="IPR038765">
    <property type="entry name" value="Papain-like_cys_pep_sf"/>
</dbReference>
<evidence type="ECO:0000259" key="1">
    <source>
        <dbReference type="PROSITE" id="PS50235"/>
    </source>
</evidence>
<dbReference type="SUPFAM" id="SSF54001">
    <property type="entry name" value="Cysteine proteinases"/>
    <property type="match status" value="1"/>
</dbReference>
<comment type="caution">
    <text evidence="2">The sequence shown here is derived from an EMBL/GenBank/DDBJ whole genome shotgun (WGS) entry which is preliminary data.</text>
</comment>
<organism evidence="2 3">
    <name type="scientific">Tritrichomonas musculus</name>
    <dbReference type="NCBI Taxonomy" id="1915356"/>
    <lineage>
        <taxon>Eukaryota</taxon>
        <taxon>Metamonada</taxon>
        <taxon>Parabasalia</taxon>
        <taxon>Tritrichomonadida</taxon>
        <taxon>Tritrichomonadidae</taxon>
        <taxon>Tritrichomonas</taxon>
    </lineage>
</organism>
<dbReference type="InterPro" id="IPR018200">
    <property type="entry name" value="USP_CS"/>
</dbReference>
<name>A0ABR2JRZ4_9EUKA</name>
<dbReference type="PROSITE" id="PS50235">
    <property type="entry name" value="USP_3"/>
    <property type="match status" value="1"/>
</dbReference>
<dbReference type="PANTHER" id="PTHR24006">
    <property type="entry name" value="UBIQUITIN CARBOXYL-TERMINAL HYDROLASE"/>
    <property type="match status" value="1"/>
</dbReference>
<dbReference type="InterPro" id="IPR001394">
    <property type="entry name" value="Peptidase_C19_UCH"/>
</dbReference>
<sequence length="482" mass="55466">MNDEKNDILQIEKGYIKPFGLKNIGNSCYQNSAFQCLFSLPTFVKNLDSLISKSENPKLLVEIKNYICDPLHDPTKIRAFLGKKDSIYQSFSQSDSYMLILVIIDSIHDENKKMIDDLFYGKFTNQIINNQMDILSSCDQFCTSINFSIKASQRILYIPYSITQHTIRFARLPKVSETVGFEDENIEKATIKPFLLMRKANSKYENIDQISPEYSLVYAFELPEKVKDGFGLVTVQLETPEKKLLGPPFLCEVPLGQNDENQLKKIVIERIKELFTVPINDEIEATLKLKEKISSFNFSEKPPFCIENVNYIVSDQKLIDNKKRSKKPSDDVISIPQLFNGHIAYNPLISDSQIKSFQRVKYTEFPQILVMQIQRGFKLIKGDVTCNSKIFIPQKISVTTDGEFNRMSSNVDELKNGLQYELRAFTDHIGTLNEGHFTAFAKRGENWYHFNDSKVTQIPEITEPSTTACTVFYQRINNDKQE</sequence>
<keyword evidence="3" id="KW-1185">Reference proteome</keyword>
<reference evidence="2 3" key="1">
    <citation type="submission" date="2024-04" db="EMBL/GenBank/DDBJ databases">
        <title>Tritrichomonas musculus Genome.</title>
        <authorList>
            <person name="Alves-Ferreira E."/>
            <person name="Grigg M."/>
            <person name="Lorenzi H."/>
            <person name="Galac M."/>
        </authorList>
    </citation>
    <scope>NUCLEOTIDE SEQUENCE [LARGE SCALE GENOMIC DNA]</scope>
    <source>
        <strain evidence="2 3">EAF2021</strain>
    </source>
</reference>
<dbReference type="InterPro" id="IPR028889">
    <property type="entry name" value="USP"/>
</dbReference>
<dbReference type="Proteomes" id="UP001470230">
    <property type="component" value="Unassembled WGS sequence"/>
</dbReference>
<dbReference type="PROSITE" id="PS00973">
    <property type="entry name" value="USP_2"/>
    <property type="match status" value="1"/>
</dbReference>
<dbReference type="Gene3D" id="3.90.70.10">
    <property type="entry name" value="Cysteine proteinases"/>
    <property type="match status" value="2"/>
</dbReference>
<gene>
    <name evidence="2" type="ORF">M9Y10_004256</name>
</gene>
<dbReference type="InterPro" id="IPR050164">
    <property type="entry name" value="Peptidase_C19"/>
</dbReference>
<feature type="domain" description="USP" evidence="1">
    <location>
        <begin position="19"/>
        <end position="476"/>
    </location>
</feature>
<dbReference type="EMBL" id="JAPFFF010000010">
    <property type="protein sequence ID" value="KAK8881517.1"/>
    <property type="molecule type" value="Genomic_DNA"/>
</dbReference>
<evidence type="ECO:0000313" key="2">
    <source>
        <dbReference type="EMBL" id="KAK8881517.1"/>
    </source>
</evidence>
<dbReference type="Pfam" id="PF00443">
    <property type="entry name" value="UCH"/>
    <property type="match status" value="1"/>
</dbReference>
<protein>
    <recommendedName>
        <fullName evidence="1">USP domain-containing protein</fullName>
    </recommendedName>
</protein>
<evidence type="ECO:0000313" key="3">
    <source>
        <dbReference type="Proteomes" id="UP001470230"/>
    </source>
</evidence>
<proteinExistence type="predicted"/>
<accession>A0ABR2JRZ4</accession>